<dbReference type="RefSeq" id="WP_139167802.1">
    <property type="nucleotide sequence ID" value="NZ_FMXQ01000004.1"/>
</dbReference>
<evidence type="ECO:0008006" key="4">
    <source>
        <dbReference type="Google" id="ProtNLM"/>
    </source>
</evidence>
<feature type="signal peptide" evidence="1">
    <location>
        <begin position="1"/>
        <end position="23"/>
    </location>
</feature>
<feature type="chain" id="PRO_5011562739" description="PepSY domain-containing protein" evidence="1">
    <location>
        <begin position="24"/>
        <end position="92"/>
    </location>
</feature>
<reference evidence="2 3" key="1">
    <citation type="submission" date="2016-10" db="EMBL/GenBank/DDBJ databases">
        <authorList>
            <person name="de Groot N.N."/>
        </authorList>
    </citation>
    <scope>NUCLEOTIDE SEQUENCE [LARGE SCALE GENOMIC DNA]</scope>
    <source>
        <strain evidence="2 3">ATCC 35022</strain>
    </source>
</reference>
<name>A0A1G6C7M0_9HYPH</name>
<proteinExistence type="predicted"/>
<dbReference type="STRING" id="665467.SAMN02982931_02156"/>
<keyword evidence="3" id="KW-1185">Reference proteome</keyword>
<evidence type="ECO:0000313" key="2">
    <source>
        <dbReference type="EMBL" id="SDB28841.1"/>
    </source>
</evidence>
<dbReference type="OrthoDB" id="8020600at2"/>
<keyword evidence="1" id="KW-0732">Signal</keyword>
<dbReference type="EMBL" id="FMXQ01000004">
    <property type="protein sequence ID" value="SDB28841.1"/>
    <property type="molecule type" value="Genomic_DNA"/>
</dbReference>
<evidence type="ECO:0000256" key="1">
    <source>
        <dbReference type="SAM" id="SignalP"/>
    </source>
</evidence>
<dbReference type="Proteomes" id="UP000199071">
    <property type="component" value="Unassembled WGS sequence"/>
</dbReference>
<dbReference type="AlphaFoldDB" id="A0A1G6C7M0"/>
<evidence type="ECO:0000313" key="3">
    <source>
        <dbReference type="Proteomes" id="UP000199071"/>
    </source>
</evidence>
<sequence>MRKHAPGLIVLFAVSLVSALAMAQSNDDATDKAAADVVADQVREQGYDCEEPTKASPDQEADGDSVWKLTCKDNAYRVRLVPDMAAQIESLD</sequence>
<protein>
    <recommendedName>
        <fullName evidence="4">PepSY domain-containing protein</fullName>
    </recommendedName>
</protein>
<gene>
    <name evidence="2" type="ORF">SAMN02982931_02156</name>
</gene>
<organism evidence="2 3">
    <name type="scientific">Bauldia litoralis</name>
    <dbReference type="NCBI Taxonomy" id="665467"/>
    <lineage>
        <taxon>Bacteria</taxon>
        <taxon>Pseudomonadati</taxon>
        <taxon>Pseudomonadota</taxon>
        <taxon>Alphaproteobacteria</taxon>
        <taxon>Hyphomicrobiales</taxon>
        <taxon>Kaistiaceae</taxon>
        <taxon>Bauldia</taxon>
    </lineage>
</organism>
<accession>A0A1G6C7M0</accession>